<comment type="caution">
    <text evidence="1">The sequence shown here is derived from an EMBL/GenBank/DDBJ whole genome shotgun (WGS) entry which is preliminary data.</text>
</comment>
<name>A0A1G2LNL5_9BACT</name>
<dbReference type="PANTHER" id="PTHR36932">
    <property type="entry name" value="CAPSULAR POLYSACCHARIDE BIOSYNTHESIS PROTEIN"/>
    <property type="match status" value="1"/>
</dbReference>
<accession>A0A1G2LNL5</accession>
<protein>
    <recommendedName>
        <fullName evidence="3">AMP-dependent synthetase/ligase domain-containing protein</fullName>
    </recommendedName>
</protein>
<dbReference type="SUPFAM" id="SSF56801">
    <property type="entry name" value="Acetyl-CoA synthetase-like"/>
    <property type="match status" value="1"/>
</dbReference>
<organism evidence="1 2">
    <name type="scientific">Candidatus Sungbacteria bacterium RIFCSPLOWO2_12_FULL_41_11</name>
    <dbReference type="NCBI Taxonomy" id="1802286"/>
    <lineage>
        <taxon>Bacteria</taxon>
        <taxon>Candidatus Sungiibacteriota</taxon>
    </lineage>
</organism>
<dbReference type="InterPro" id="IPR042099">
    <property type="entry name" value="ANL_N_sf"/>
</dbReference>
<gene>
    <name evidence="1" type="ORF">A3G49_02415</name>
</gene>
<dbReference type="PANTHER" id="PTHR36932:SF1">
    <property type="entry name" value="CAPSULAR POLYSACCHARIDE BIOSYNTHESIS PROTEIN"/>
    <property type="match status" value="1"/>
</dbReference>
<evidence type="ECO:0000313" key="2">
    <source>
        <dbReference type="Proteomes" id="UP000177171"/>
    </source>
</evidence>
<dbReference type="EMBL" id="MHQY01000033">
    <property type="protein sequence ID" value="OHA13195.1"/>
    <property type="molecule type" value="Genomic_DNA"/>
</dbReference>
<evidence type="ECO:0000313" key="1">
    <source>
        <dbReference type="EMBL" id="OHA13195.1"/>
    </source>
</evidence>
<sequence>MNILEKNMERARFEVWKDIHAMPKWVIKKWQEKKLQKLTAYAYKNISLYHDLWDTNGLKLTDITNSDILKQLPIINKRVFKNKPQEYYINNEVSKTLPWKHTSGSTGEPFKFIPASFSPQTAYADFLSLRFLYWTGIPLTHIIRKTKIINIRMSPASSPQRLFISVADFLKNPGGVITLIRQHDADIIQSYPSILIELSRLITEKGPGSQLKFKYALSYGEMLHSSQRVFIEKTLQCELYNKYGLEELGAVGVECKYHKDFHLNSESFILETVDENGRQVPPEKGGRIILTDLNNYNMPFIRYDTGDYGRILENNCPCGLETERFTIDGRLGLFLNIGPRKIHHFEIAEIFNKFCNKILQYQIVKLSTDFLEIRIIPQPSFDNSAQQQLSNVFRSIIGSEISFQIKTVGHLEHPSNLGKFRPIIDMAVLK</sequence>
<dbReference type="AlphaFoldDB" id="A0A1G2LNL5"/>
<dbReference type="Gene3D" id="3.40.50.12780">
    <property type="entry name" value="N-terminal domain of ligase-like"/>
    <property type="match status" value="1"/>
</dbReference>
<proteinExistence type="predicted"/>
<reference evidence="1 2" key="1">
    <citation type="journal article" date="2016" name="Nat. Commun.">
        <title>Thousands of microbial genomes shed light on interconnected biogeochemical processes in an aquifer system.</title>
        <authorList>
            <person name="Anantharaman K."/>
            <person name="Brown C.T."/>
            <person name="Hug L.A."/>
            <person name="Sharon I."/>
            <person name="Castelle C.J."/>
            <person name="Probst A.J."/>
            <person name="Thomas B.C."/>
            <person name="Singh A."/>
            <person name="Wilkins M.J."/>
            <person name="Karaoz U."/>
            <person name="Brodie E.L."/>
            <person name="Williams K.H."/>
            <person name="Hubbard S.S."/>
            <person name="Banfield J.F."/>
        </authorList>
    </citation>
    <scope>NUCLEOTIDE SEQUENCE [LARGE SCALE GENOMIC DNA]</scope>
</reference>
<evidence type="ECO:0008006" key="3">
    <source>
        <dbReference type="Google" id="ProtNLM"/>
    </source>
</evidence>
<dbReference type="Proteomes" id="UP000177171">
    <property type="component" value="Unassembled WGS sequence"/>
</dbReference>
<dbReference type="InterPro" id="IPR053158">
    <property type="entry name" value="CapK_Type1_Caps_Biosynth"/>
</dbReference>